<name>A0A4Q0VSF8_9BACI</name>
<dbReference type="InterPro" id="IPR016055">
    <property type="entry name" value="A-D-PHexomutase_a/b/a-I/II/III"/>
</dbReference>
<gene>
    <name evidence="20" type="ORF">DS745_11825</name>
</gene>
<evidence type="ECO:0000256" key="10">
    <source>
        <dbReference type="ARBA" id="ARBA00022842"/>
    </source>
</evidence>
<evidence type="ECO:0000256" key="14">
    <source>
        <dbReference type="ARBA" id="ARBA00041467"/>
    </source>
</evidence>
<evidence type="ECO:0000256" key="7">
    <source>
        <dbReference type="ARBA" id="ARBA00022526"/>
    </source>
</evidence>
<feature type="domain" description="Alpha-D-phosphohexomutase alpha/beta/alpha" evidence="19">
    <location>
        <begin position="327"/>
        <end position="453"/>
    </location>
</feature>
<comment type="pathway">
    <text evidence="4">Lipid metabolism.</text>
</comment>
<evidence type="ECO:0000256" key="6">
    <source>
        <dbReference type="ARBA" id="ARBA00012728"/>
    </source>
</evidence>
<feature type="domain" description="Alpha-D-phosphohexomutase C-terminal" evidence="16">
    <location>
        <begin position="520"/>
        <end position="557"/>
    </location>
</feature>
<keyword evidence="7" id="KW-0313">Glucose metabolism</keyword>
<keyword evidence="9 15" id="KW-0479">Metal-binding</keyword>
<keyword evidence="11" id="KW-0413">Isomerase</keyword>
<dbReference type="Gene3D" id="3.30.310.50">
    <property type="entry name" value="Alpha-D-phosphohexomutase, C-terminal domain"/>
    <property type="match status" value="1"/>
</dbReference>
<dbReference type="PRINTS" id="PR00509">
    <property type="entry name" value="PGMPMM"/>
</dbReference>
<evidence type="ECO:0000256" key="1">
    <source>
        <dbReference type="ARBA" id="ARBA00000443"/>
    </source>
</evidence>
<sequence>MDWKNTYETWVNYEKLDQELHEQLQKINENEQLLEDCFYKNLEFGTGGMRGEIGPGTNRMNVYTIRKAALGLAQFILAHGDDAIQRGVAIAYDNRFKSQEFALESALTLGKLGIKTYLFKRLRPTPELSFAVRYLNAFSGIVITASHNPPEYNGFKVYGDDGAQLTPDAAELLVDKVNEVENELLIEVAEKEALLENGLLVMIEEEIDDAYVEQLKTVIVNKELVSTFGQEVKIVFTPLHGTATLPVQRGFEAVGFTNYQIIEEQAIPDPKFTTVASPNPEEHSAFEMAIKYGLEFDADVLIATDPDADRVGVAVKDDKGEYVVLTGNQTGALMVEYLLSQQQKAGTLPANGIVIKTIVTSELGRIIAEAYGLSALDTLTGFKFIGEKIREYETSGEKTFLFGYEESYGYLVKDFARDKDAIQAVLLAAELTAYYKSQGKTLYQGLMELFEKYGYYLEGLQSITLKGKTGIEKMNEIITSFRENPPSDFAGSRVVAVEDYLLQERIFIETGSKEEITLPKSNVLKYLLDDQSWICVRPSGTEPKIKFYFGTTSDSLEASETHLDQLKASVMEKIN</sequence>
<evidence type="ECO:0000259" key="18">
    <source>
        <dbReference type="Pfam" id="PF02879"/>
    </source>
</evidence>
<proteinExistence type="inferred from homology"/>
<dbReference type="CDD" id="cd05799">
    <property type="entry name" value="PGM2"/>
    <property type="match status" value="1"/>
</dbReference>
<keyword evidence="7" id="KW-0119">Carbohydrate metabolism</keyword>
<dbReference type="Pfam" id="PF02879">
    <property type="entry name" value="PGM_PMM_II"/>
    <property type="match status" value="1"/>
</dbReference>
<dbReference type="EMBL" id="QOUX01000037">
    <property type="protein sequence ID" value="RXJ00739.1"/>
    <property type="molecule type" value="Genomic_DNA"/>
</dbReference>
<evidence type="ECO:0000313" key="20">
    <source>
        <dbReference type="EMBL" id="RXJ00739.1"/>
    </source>
</evidence>
<evidence type="ECO:0000259" key="16">
    <source>
        <dbReference type="Pfam" id="PF00408"/>
    </source>
</evidence>
<dbReference type="InterPro" id="IPR005846">
    <property type="entry name" value="A-D-PHexomutase_a/b/a-III"/>
</dbReference>
<evidence type="ECO:0000313" key="21">
    <source>
        <dbReference type="Proteomes" id="UP000290649"/>
    </source>
</evidence>
<dbReference type="Pfam" id="PF02878">
    <property type="entry name" value="PGM_PMM_I"/>
    <property type="match status" value="1"/>
</dbReference>
<dbReference type="GO" id="GO:0000287">
    <property type="term" value="F:magnesium ion binding"/>
    <property type="evidence" value="ECO:0007669"/>
    <property type="project" value="InterPro"/>
</dbReference>
<evidence type="ECO:0000256" key="5">
    <source>
        <dbReference type="ARBA" id="ARBA00010231"/>
    </source>
</evidence>
<evidence type="ECO:0000256" key="12">
    <source>
        <dbReference type="ARBA" id="ARBA00039995"/>
    </source>
</evidence>
<comment type="caution">
    <text evidence="20">The sequence shown here is derived from an EMBL/GenBank/DDBJ whole genome shotgun (WGS) entry which is preliminary data.</text>
</comment>
<dbReference type="GO" id="GO:0008973">
    <property type="term" value="F:phosphopentomutase activity"/>
    <property type="evidence" value="ECO:0007669"/>
    <property type="project" value="TreeGrafter"/>
</dbReference>
<evidence type="ECO:0000256" key="8">
    <source>
        <dbReference type="ARBA" id="ARBA00022553"/>
    </source>
</evidence>
<protein>
    <recommendedName>
        <fullName evidence="12">Phosphoglucomutase</fullName>
        <ecNumber evidence="6">5.4.2.2</ecNumber>
    </recommendedName>
    <alternativeName>
        <fullName evidence="14">Alpha-phosphoglucomutase</fullName>
    </alternativeName>
    <alternativeName>
        <fullName evidence="13">Glucose phosphomutase</fullName>
    </alternativeName>
</protein>
<comment type="pathway">
    <text evidence="3">Glycolipid metabolism; diglucosyl-diacylglycerol biosynthesis.</text>
</comment>
<evidence type="ECO:0000256" key="2">
    <source>
        <dbReference type="ARBA" id="ARBA00001946"/>
    </source>
</evidence>
<comment type="cofactor">
    <cofactor evidence="2">
        <name>Mg(2+)</name>
        <dbReference type="ChEBI" id="CHEBI:18420"/>
    </cofactor>
</comment>
<reference evidence="20 21" key="1">
    <citation type="journal article" date="2019" name="Int. J. Syst. Evol. Microbiol.">
        <title>Anaerobacillus alkaliphilus sp. nov., a novel alkaliphilic and moderately halophilic bacterium.</title>
        <authorList>
            <person name="Borsodi A.K."/>
            <person name="Aszalos J.M."/>
            <person name="Bihari P."/>
            <person name="Nagy I."/>
            <person name="Schumann P."/>
            <person name="Sproer C."/>
            <person name="Kovacs A.L."/>
            <person name="Boka K."/>
            <person name="Dobosy P."/>
            <person name="Ovari M."/>
            <person name="Szili-Kovacs T."/>
            <person name="Toth E."/>
        </authorList>
    </citation>
    <scope>NUCLEOTIDE SEQUENCE [LARGE SCALE GENOMIC DNA]</scope>
    <source>
        <strain evidence="20 21">B16-10</strain>
    </source>
</reference>
<dbReference type="GO" id="GO:0006166">
    <property type="term" value="P:purine ribonucleoside salvage"/>
    <property type="evidence" value="ECO:0007669"/>
    <property type="project" value="TreeGrafter"/>
</dbReference>
<evidence type="ECO:0000256" key="3">
    <source>
        <dbReference type="ARBA" id="ARBA00005164"/>
    </source>
</evidence>
<dbReference type="OrthoDB" id="9806956at2"/>
<feature type="domain" description="Alpha-D-phosphohexomutase alpha/beta/alpha" evidence="18">
    <location>
        <begin position="209"/>
        <end position="319"/>
    </location>
</feature>
<dbReference type="PROSITE" id="PS00710">
    <property type="entry name" value="PGM_PMM"/>
    <property type="match status" value="1"/>
</dbReference>
<evidence type="ECO:0000256" key="13">
    <source>
        <dbReference type="ARBA" id="ARBA00041398"/>
    </source>
</evidence>
<dbReference type="PANTHER" id="PTHR45745:SF1">
    <property type="entry name" value="PHOSPHOGLUCOMUTASE 2B-RELATED"/>
    <property type="match status" value="1"/>
</dbReference>
<dbReference type="SUPFAM" id="SSF55957">
    <property type="entry name" value="Phosphoglucomutase, C-terminal domain"/>
    <property type="match status" value="1"/>
</dbReference>
<dbReference type="InterPro" id="IPR005843">
    <property type="entry name" value="A-D-PHexomutase_C"/>
</dbReference>
<evidence type="ECO:0000259" key="17">
    <source>
        <dbReference type="Pfam" id="PF02878"/>
    </source>
</evidence>
<dbReference type="Pfam" id="PF00408">
    <property type="entry name" value="PGM_PMM_IV"/>
    <property type="match status" value="1"/>
</dbReference>
<comment type="catalytic activity">
    <reaction evidence="1">
        <text>alpha-D-glucose 1-phosphate = alpha-D-glucose 6-phosphate</text>
        <dbReference type="Rhea" id="RHEA:23536"/>
        <dbReference type="ChEBI" id="CHEBI:58225"/>
        <dbReference type="ChEBI" id="CHEBI:58601"/>
        <dbReference type="EC" id="5.4.2.2"/>
    </reaction>
</comment>
<dbReference type="RefSeq" id="WP_129078429.1">
    <property type="nucleotide sequence ID" value="NZ_QOUX01000037.1"/>
</dbReference>
<dbReference type="InterPro" id="IPR005845">
    <property type="entry name" value="A-D-PHexomutase_a/b/a-II"/>
</dbReference>
<keyword evidence="10 15" id="KW-0460">Magnesium</keyword>
<dbReference type="PANTHER" id="PTHR45745">
    <property type="entry name" value="PHOSPHOMANNOMUTASE 45A"/>
    <property type="match status" value="1"/>
</dbReference>
<dbReference type="InterPro" id="IPR016066">
    <property type="entry name" value="A-D-PHexomutase_CS"/>
</dbReference>
<evidence type="ECO:0000256" key="15">
    <source>
        <dbReference type="RuleBase" id="RU004326"/>
    </source>
</evidence>
<dbReference type="Gene3D" id="3.40.120.10">
    <property type="entry name" value="Alpha-D-Glucose-1,6-Bisphosphate, subunit A, domain 3"/>
    <property type="match status" value="3"/>
</dbReference>
<organism evidence="20 21">
    <name type="scientific">Anaerobacillus alkaliphilus</name>
    <dbReference type="NCBI Taxonomy" id="1548597"/>
    <lineage>
        <taxon>Bacteria</taxon>
        <taxon>Bacillati</taxon>
        <taxon>Bacillota</taxon>
        <taxon>Bacilli</taxon>
        <taxon>Bacillales</taxon>
        <taxon>Bacillaceae</taxon>
        <taxon>Anaerobacillus</taxon>
    </lineage>
</organism>
<evidence type="ECO:0000256" key="9">
    <source>
        <dbReference type="ARBA" id="ARBA00022723"/>
    </source>
</evidence>
<dbReference type="InterPro" id="IPR005844">
    <property type="entry name" value="A-D-PHexomutase_a/b/a-I"/>
</dbReference>
<comment type="similarity">
    <text evidence="5 15">Belongs to the phosphohexose mutase family.</text>
</comment>
<evidence type="ECO:0000259" key="19">
    <source>
        <dbReference type="Pfam" id="PF02880"/>
    </source>
</evidence>
<dbReference type="InterPro" id="IPR005841">
    <property type="entry name" value="Alpha-D-phosphohexomutase_SF"/>
</dbReference>
<keyword evidence="21" id="KW-1185">Reference proteome</keyword>
<dbReference type="Pfam" id="PF02880">
    <property type="entry name" value="PGM_PMM_III"/>
    <property type="match status" value="1"/>
</dbReference>
<dbReference type="GO" id="GO:0004614">
    <property type="term" value="F:phosphoglucomutase activity"/>
    <property type="evidence" value="ECO:0007669"/>
    <property type="project" value="UniProtKB-EC"/>
</dbReference>
<dbReference type="Proteomes" id="UP000290649">
    <property type="component" value="Unassembled WGS sequence"/>
</dbReference>
<dbReference type="AlphaFoldDB" id="A0A4Q0VSF8"/>
<dbReference type="SUPFAM" id="SSF53738">
    <property type="entry name" value="Phosphoglucomutase, first 3 domains"/>
    <property type="match status" value="3"/>
</dbReference>
<accession>A0A4Q0VSF8</accession>
<feature type="domain" description="Alpha-D-phosphohexomutase alpha/beta/alpha" evidence="17">
    <location>
        <begin position="43"/>
        <end position="181"/>
    </location>
</feature>
<evidence type="ECO:0000256" key="11">
    <source>
        <dbReference type="ARBA" id="ARBA00023235"/>
    </source>
</evidence>
<dbReference type="InterPro" id="IPR036900">
    <property type="entry name" value="A-D-PHexomutase_C_sf"/>
</dbReference>
<keyword evidence="8" id="KW-0597">Phosphoprotein</keyword>
<dbReference type="GO" id="GO:0006006">
    <property type="term" value="P:glucose metabolic process"/>
    <property type="evidence" value="ECO:0007669"/>
    <property type="project" value="UniProtKB-KW"/>
</dbReference>
<evidence type="ECO:0000256" key="4">
    <source>
        <dbReference type="ARBA" id="ARBA00005189"/>
    </source>
</evidence>
<dbReference type="EC" id="5.4.2.2" evidence="6"/>